<proteinExistence type="predicted"/>
<evidence type="ECO:0000313" key="1">
    <source>
        <dbReference type="EMBL" id="TDQ76012.1"/>
    </source>
</evidence>
<dbReference type="AlphaFoldDB" id="A0A4R6WFL2"/>
<gene>
    <name evidence="1" type="ORF">CLV99_3709</name>
</gene>
<keyword evidence="2" id="KW-1185">Reference proteome</keyword>
<dbReference type="RefSeq" id="WP_162850152.1">
    <property type="nucleotide sequence ID" value="NZ_SNYV01000016.1"/>
</dbReference>
<evidence type="ECO:0000313" key="2">
    <source>
        <dbReference type="Proteomes" id="UP000295292"/>
    </source>
</evidence>
<dbReference type="Proteomes" id="UP000295292">
    <property type="component" value="Unassembled WGS sequence"/>
</dbReference>
<sequence>MQERKEIERIPIGEAMELLRENGIDVGQEEAELIMEFLYNLTMIVIRECFDVE</sequence>
<accession>A0A4R6WFL2</accession>
<dbReference type="EMBL" id="SNYV01000016">
    <property type="protein sequence ID" value="TDQ76012.1"/>
    <property type="molecule type" value="Genomic_DNA"/>
</dbReference>
<organism evidence="1 2">
    <name type="scientific">Sphingobacterium yanglingense</name>
    <dbReference type="NCBI Taxonomy" id="1437280"/>
    <lineage>
        <taxon>Bacteria</taxon>
        <taxon>Pseudomonadati</taxon>
        <taxon>Bacteroidota</taxon>
        <taxon>Sphingobacteriia</taxon>
        <taxon>Sphingobacteriales</taxon>
        <taxon>Sphingobacteriaceae</taxon>
        <taxon>Sphingobacterium</taxon>
    </lineage>
</organism>
<name>A0A4R6WFL2_9SPHI</name>
<reference evidence="1 2" key="1">
    <citation type="submission" date="2019-03" db="EMBL/GenBank/DDBJ databases">
        <title>Genomic Encyclopedia of Archaeal and Bacterial Type Strains, Phase II (KMG-II): from individual species to whole genera.</title>
        <authorList>
            <person name="Goeker M."/>
        </authorList>
    </citation>
    <scope>NUCLEOTIDE SEQUENCE [LARGE SCALE GENOMIC DNA]</scope>
    <source>
        <strain evidence="1 2">DSM 28353</strain>
    </source>
</reference>
<comment type="caution">
    <text evidence="1">The sequence shown here is derived from an EMBL/GenBank/DDBJ whole genome shotgun (WGS) entry which is preliminary data.</text>
</comment>
<protein>
    <submittedName>
        <fullName evidence="1">Uncharacterized protein</fullName>
    </submittedName>
</protein>